<accession>A0A937XGU9</accession>
<organism evidence="1 2">
    <name type="scientific">candidate division WOR-3 bacterium</name>
    <dbReference type="NCBI Taxonomy" id="2052148"/>
    <lineage>
        <taxon>Bacteria</taxon>
        <taxon>Bacteria division WOR-3</taxon>
    </lineage>
</organism>
<comment type="caution">
    <text evidence="1">The sequence shown here is derived from an EMBL/GenBank/DDBJ whole genome shotgun (WGS) entry which is preliminary data.</text>
</comment>
<dbReference type="EMBL" id="VGIR01000021">
    <property type="protein sequence ID" value="MBM3331179.1"/>
    <property type="molecule type" value="Genomic_DNA"/>
</dbReference>
<reference evidence="1" key="1">
    <citation type="submission" date="2019-03" db="EMBL/GenBank/DDBJ databases">
        <title>Lake Tanganyika Metagenome-Assembled Genomes (MAGs).</title>
        <authorList>
            <person name="Tran P."/>
        </authorList>
    </citation>
    <scope>NUCLEOTIDE SEQUENCE</scope>
    <source>
        <strain evidence="1">K_DeepCast_150m_m2_040</strain>
    </source>
</reference>
<evidence type="ECO:0000313" key="2">
    <source>
        <dbReference type="Proteomes" id="UP000779900"/>
    </source>
</evidence>
<dbReference type="AlphaFoldDB" id="A0A937XGU9"/>
<evidence type="ECO:0000313" key="1">
    <source>
        <dbReference type="EMBL" id="MBM3331179.1"/>
    </source>
</evidence>
<proteinExistence type="predicted"/>
<dbReference type="Proteomes" id="UP000779900">
    <property type="component" value="Unassembled WGS sequence"/>
</dbReference>
<gene>
    <name evidence="1" type="ORF">FJY68_04915</name>
</gene>
<evidence type="ECO:0008006" key="3">
    <source>
        <dbReference type="Google" id="ProtNLM"/>
    </source>
</evidence>
<sequence>MAVTLGRIFRRTLPDPGVDPVPFGPRYSISGDRLAIESGPLAGTALRVERRVSHTKADFSFYELAGDSSPIANRQSPVSPDPVAHCHFDRDPQTGIETLWSIFIRSEYRRRGLTTLLTRLTFRGLLATGRRHWFSIRKLMQVDTEGRNQMPPPGSPRPEGPQLQRIALHNLGLGLVALRLGFKPEPDLARLLAPGNVDAIQAIPPDPPSPPGLLLRLGTLPGLLVAAMVDPKSGQPVTDASAYERFVSPKQLLRQALSGHAVIGNIDYILSRTAIEPLAARLANDHAELRHFAAALRRGAPN</sequence>
<protein>
    <recommendedName>
        <fullName evidence="3">N-acetyltransferase domain-containing protein</fullName>
    </recommendedName>
</protein>
<name>A0A937XGU9_UNCW3</name>